<evidence type="ECO:0000256" key="4">
    <source>
        <dbReference type="ARBA" id="ARBA00005189"/>
    </source>
</evidence>
<evidence type="ECO:0000256" key="7">
    <source>
        <dbReference type="ARBA" id="ARBA00019373"/>
    </source>
</evidence>
<keyword evidence="10 18" id="KW-0808">Transferase</keyword>
<keyword evidence="17" id="KW-1208">Phospholipid metabolism</keyword>
<dbReference type="RefSeq" id="WP_213100724.1">
    <property type="nucleotide sequence ID" value="NZ_JAGYPM010000001.1"/>
</dbReference>
<keyword evidence="8" id="KW-1003">Cell membrane</keyword>
<evidence type="ECO:0000313" key="21">
    <source>
        <dbReference type="Proteomes" id="UP000681027"/>
    </source>
</evidence>
<comment type="similarity">
    <text evidence="5 18">Belongs to the CDS family.</text>
</comment>
<comment type="pathway">
    <text evidence="3 18">Phospholipid metabolism; CDP-diacylglycerol biosynthesis; CDP-diacylglycerol from sn-glycerol 3-phosphate: step 3/3.</text>
</comment>
<evidence type="ECO:0000256" key="12">
    <source>
        <dbReference type="ARBA" id="ARBA00022695"/>
    </source>
</evidence>
<dbReference type="EMBL" id="JAGYPM010000001">
    <property type="protein sequence ID" value="MBS4189264.1"/>
    <property type="molecule type" value="Genomic_DNA"/>
</dbReference>
<evidence type="ECO:0000256" key="18">
    <source>
        <dbReference type="RuleBase" id="RU003938"/>
    </source>
</evidence>
<evidence type="ECO:0000256" key="6">
    <source>
        <dbReference type="ARBA" id="ARBA00012487"/>
    </source>
</evidence>
<keyword evidence="9" id="KW-0444">Lipid biosynthesis</keyword>
<dbReference type="EC" id="2.7.7.41" evidence="6 18"/>
<keyword evidence="13 19" id="KW-1133">Transmembrane helix</keyword>
<evidence type="ECO:0000256" key="2">
    <source>
        <dbReference type="ARBA" id="ARBA00004651"/>
    </source>
</evidence>
<comment type="pathway">
    <text evidence="4">Lipid metabolism.</text>
</comment>
<evidence type="ECO:0000313" key="20">
    <source>
        <dbReference type="EMBL" id="MBS4189264.1"/>
    </source>
</evidence>
<dbReference type="PANTHER" id="PTHR46382:SF1">
    <property type="entry name" value="PHOSPHATIDATE CYTIDYLYLTRANSFERASE"/>
    <property type="match status" value="1"/>
</dbReference>
<feature type="transmembrane region" description="Helical" evidence="19">
    <location>
        <begin position="132"/>
        <end position="153"/>
    </location>
</feature>
<dbReference type="PROSITE" id="PS01315">
    <property type="entry name" value="CDS"/>
    <property type="match status" value="1"/>
</dbReference>
<evidence type="ECO:0000256" key="8">
    <source>
        <dbReference type="ARBA" id="ARBA00022475"/>
    </source>
</evidence>
<evidence type="ECO:0000256" key="11">
    <source>
        <dbReference type="ARBA" id="ARBA00022692"/>
    </source>
</evidence>
<evidence type="ECO:0000256" key="1">
    <source>
        <dbReference type="ARBA" id="ARBA00001698"/>
    </source>
</evidence>
<organism evidence="20 21">
    <name type="scientific">Cytobacillus citreus</name>
    <dbReference type="NCBI Taxonomy" id="2833586"/>
    <lineage>
        <taxon>Bacteria</taxon>
        <taxon>Bacillati</taxon>
        <taxon>Bacillota</taxon>
        <taxon>Bacilli</taxon>
        <taxon>Bacillales</taxon>
        <taxon>Bacillaceae</taxon>
        <taxon>Cytobacillus</taxon>
    </lineage>
</organism>
<keyword evidence="12 18" id="KW-0548">Nucleotidyltransferase</keyword>
<dbReference type="Proteomes" id="UP000681027">
    <property type="component" value="Unassembled WGS sequence"/>
</dbReference>
<keyword evidence="15 19" id="KW-0472">Membrane</keyword>
<evidence type="ECO:0000256" key="16">
    <source>
        <dbReference type="ARBA" id="ARBA00023209"/>
    </source>
</evidence>
<comment type="subcellular location">
    <subcellularLocation>
        <location evidence="2">Cell membrane</location>
        <topology evidence="2">Multi-pass membrane protein</topology>
    </subcellularLocation>
</comment>
<feature type="transmembrane region" description="Helical" evidence="19">
    <location>
        <begin position="77"/>
        <end position="96"/>
    </location>
</feature>
<reference evidence="20 21" key="1">
    <citation type="submission" date="2021-05" db="EMBL/GenBank/DDBJ databases">
        <title>Novel Bacillus species.</title>
        <authorList>
            <person name="Liu G."/>
        </authorList>
    </citation>
    <scope>NUCLEOTIDE SEQUENCE [LARGE SCALE GENOMIC DNA]</scope>
    <source>
        <strain evidence="20 21">FJAT-49705</strain>
    </source>
</reference>
<dbReference type="InterPro" id="IPR000374">
    <property type="entry name" value="PC_trans"/>
</dbReference>
<protein>
    <recommendedName>
        <fullName evidence="7 18">Phosphatidate cytidylyltransferase</fullName>
        <ecNumber evidence="6 18">2.7.7.41</ecNumber>
    </recommendedName>
</protein>
<evidence type="ECO:0000256" key="17">
    <source>
        <dbReference type="ARBA" id="ARBA00023264"/>
    </source>
</evidence>
<dbReference type="PANTHER" id="PTHR46382">
    <property type="entry name" value="PHOSPHATIDATE CYTIDYLYLTRANSFERASE"/>
    <property type="match status" value="1"/>
</dbReference>
<evidence type="ECO:0000256" key="14">
    <source>
        <dbReference type="ARBA" id="ARBA00023098"/>
    </source>
</evidence>
<gene>
    <name evidence="20" type="ORF">KHA94_03390</name>
</gene>
<proteinExistence type="inferred from homology"/>
<keyword evidence="21" id="KW-1185">Reference proteome</keyword>
<name>A0ABS5NN59_9BACI</name>
<keyword evidence="11 18" id="KW-0812">Transmembrane</keyword>
<accession>A0ABS5NN59</accession>
<comment type="caution">
    <text evidence="20">The sequence shown here is derived from an EMBL/GenBank/DDBJ whole genome shotgun (WGS) entry which is preliminary data.</text>
</comment>
<sequence length="262" mass="29334">MKQRIITAIIFGAIFLPVVIYGGMSVIILAYLLGSIALYEVLKMRKLSLFSIPGLISLLLLWVILLPVQFQDVLETLRFTKIEFVLIAVLLFLTYTVVTKNRFNFDDVAFSILATLYVGIGFYYFIETRESGLVYIFYSLFIIWATDSGAYFIGRAIGKKKLWPEISPNKTIEGSIGGVVCAIIVAILFVVFSDIDATFLKLSIATIVLSVFGQIGDLVESALKRHYEVKDSGNILPGHGGILDRFDSLLFVWPLLHFINLL</sequence>
<feature type="transmembrane region" description="Helical" evidence="19">
    <location>
        <begin position="108"/>
        <end position="126"/>
    </location>
</feature>
<evidence type="ECO:0000256" key="9">
    <source>
        <dbReference type="ARBA" id="ARBA00022516"/>
    </source>
</evidence>
<comment type="catalytic activity">
    <reaction evidence="1 18">
        <text>a 1,2-diacyl-sn-glycero-3-phosphate + CTP + H(+) = a CDP-1,2-diacyl-sn-glycerol + diphosphate</text>
        <dbReference type="Rhea" id="RHEA:16229"/>
        <dbReference type="ChEBI" id="CHEBI:15378"/>
        <dbReference type="ChEBI" id="CHEBI:33019"/>
        <dbReference type="ChEBI" id="CHEBI:37563"/>
        <dbReference type="ChEBI" id="CHEBI:58332"/>
        <dbReference type="ChEBI" id="CHEBI:58608"/>
        <dbReference type="EC" id="2.7.7.41"/>
    </reaction>
</comment>
<dbReference type="Pfam" id="PF01148">
    <property type="entry name" value="CTP_transf_1"/>
    <property type="match status" value="1"/>
</dbReference>
<evidence type="ECO:0000256" key="10">
    <source>
        <dbReference type="ARBA" id="ARBA00022679"/>
    </source>
</evidence>
<feature type="transmembrane region" description="Helical" evidence="19">
    <location>
        <begin position="46"/>
        <end position="65"/>
    </location>
</feature>
<evidence type="ECO:0000256" key="3">
    <source>
        <dbReference type="ARBA" id="ARBA00005119"/>
    </source>
</evidence>
<evidence type="ECO:0000256" key="13">
    <source>
        <dbReference type="ARBA" id="ARBA00022989"/>
    </source>
</evidence>
<feature type="transmembrane region" description="Helical" evidence="19">
    <location>
        <begin position="6"/>
        <end position="34"/>
    </location>
</feature>
<dbReference type="GO" id="GO:0016779">
    <property type="term" value="F:nucleotidyltransferase activity"/>
    <property type="evidence" value="ECO:0007669"/>
    <property type="project" value="UniProtKB-KW"/>
</dbReference>
<keyword evidence="16" id="KW-0594">Phospholipid biosynthesis</keyword>
<evidence type="ECO:0000256" key="5">
    <source>
        <dbReference type="ARBA" id="ARBA00010185"/>
    </source>
</evidence>
<keyword evidence="14" id="KW-0443">Lipid metabolism</keyword>
<evidence type="ECO:0000256" key="15">
    <source>
        <dbReference type="ARBA" id="ARBA00023136"/>
    </source>
</evidence>
<evidence type="ECO:0000256" key="19">
    <source>
        <dbReference type="SAM" id="Phobius"/>
    </source>
</evidence>
<feature type="transmembrane region" description="Helical" evidence="19">
    <location>
        <begin position="174"/>
        <end position="193"/>
    </location>
</feature>